<dbReference type="PROSITE" id="PS50893">
    <property type="entry name" value="ABC_TRANSPORTER_2"/>
    <property type="match status" value="1"/>
</dbReference>
<reference evidence="5 6" key="1">
    <citation type="journal article" date="2016" name="Syst. Appl. Microbiol.">
        <title>Pararhizobium polonicum sp. nov. isolated from tumors on stone fruit rootstocks.</title>
        <authorList>
            <person name="Pulawska J."/>
            <person name="Kuzmanovic N."/>
            <person name="Willems A."/>
            <person name="Pothier J.F."/>
        </authorList>
    </citation>
    <scope>NUCLEOTIDE SEQUENCE [LARGE SCALE GENOMIC DNA]</scope>
    <source>
        <strain evidence="5 6">F5.1</strain>
    </source>
</reference>
<keyword evidence="1" id="KW-0813">Transport</keyword>
<dbReference type="RefSeq" id="WP_068953947.1">
    <property type="nucleotide sequence ID" value="NZ_LGLV01000006.1"/>
</dbReference>
<evidence type="ECO:0000313" key="6">
    <source>
        <dbReference type="Proteomes" id="UP000093111"/>
    </source>
</evidence>
<comment type="caution">
    <text evidence="5">The sequence shown here is derived from an EMBL/GenBank/DDBJ whole genome shotgun (WGS) entry which is preliminary data.</text>
</comment>
<dbReference type="SUPFAM" id="SSF52540">
    <property type="entry name" value="P-loop containing nucleoside triphosphate hydrolases"/>
    <property type="match status" value="1"/>
</dbReference>
<dbReference type="PANTHER" id="PTHR45772">
    <property type="entry name" value="CONSERVED COMPONENT OF ABC TRANSPORTER FOR NATURAL AMINO ACIDS-RELATED"/>
    <property type="match status" value="1"/>
</dbReference>
<evidence type="ECO:0000256" key="1">
    <source>
        <dbReference type="ARBA" id="ARBA00022448"/>
    </source>
</evidence>
<dbReference type="InterPro" id="IPR027417">
    <property type="entry name" value="P-loop_NTPase"/>
</dbReference>
<accession>A0A1C7P389</accession>
<dbReference type="PATRIC" id="fig|1612624.7.peg.3556"/>
<keyword evidence="2" id="KW-0547">Nucleotide-binding</keyword>
<dbReference type="CDD" id="cd03219">
    <property type="entry name" value="ABC_Mj1267_LivG_branched"/>
    <property type="match status" value="1"/>
</dbReference>
<dbReference type="Pfam" id="PF00005">
    <property type="entry name" value="ABC_tran"/>
    <property type="match status" value="1"/>
</dbReference>
<dbReference type="FunFam" id="3.40.50.300:FF:000421">
    <property type="entry name" value="Branched-chain amino acid ABC transporter ATP-binding protein"/>
    <property type="match status" value="1"/>
</dbReference>
<dbReference type="Pfam" id="PF12399">
    <property type="entry name" value="BCA_ABC_TP_C"/>
    <property type="match status" value="1"/>
</dbReference>
<dbReference type="GO" id="GO:0016887">
    <property type="term" value="F:ATP hydrolysis activity"/>
    <property type="evidence" value="ECO:0007669"/>
    <property type="project" value="InterPro"/>
</dbReference>
<dbReference type="STRING" id="1612624.ADU59_10035"/>
<keyword evidence="6" id="KW-1185">Reference proteome</keyword>
<keyword evidence="3" id="KW-0067">ATP-binding</keyword>
<dbReference type="SMART" id="SM00382">
    <property type="entry name" value="AAA"/>
    <property type="match status" value="1"/>
</dbReference>
<protein>
    <submittedName>
        <fullName evidence="5">ABC transporter</fullName>
    </submittedName>
</protein>
<dbReference type="InterPro" id="IPR051120">
    <property type="entry name" value="ABC_AA/LPS_Transport"/>
</dbReference>
<dbReference type="Proteomes" id="UP000093111">
    <property type="component" value="Unassembled WGS sequence"/>
</dbReference>
<evidence type="ECO:0000256" key="2">
    <source>
        <dbReference type="ARBA" id="ARBA00022741"/>
    </source>
</evidence>
<dbReference type="GO" id="GO:0005886">
    <property type="term" value="C:plasma membrane"/>
    <property type="evidence" value="ECO:0007669"/>
    <property type="project" value="TreeGrafter"/>
</dbReference>
<dbReference type="InterPro" id="IPR032823">
    <property type="entry name" value="BCA_ABC_TP_C"/>
</dbReference>
<feature type="domain" description="ABC transporter" evidence="4">
    <location>
        <begin position="15"/>
        <end position="263"/>
    </location>
</feature>
<sequence>MNTSAVPTLEIRPALEIRNVSLSFKGVKAISDLTFQVERQEICALIGPNGAGKSSLLNILNGVYVPDSGEIVFEGEHFRRMQPLEAARRGIGRGFQNNALFSGMSVLDNVIAGLSRHSRVTLLEEAFRFPRALKEERQFRERARDVLHLFDLDKHAGTIVGTLPYGVQKKVEIARAIVGTPRLLLLDEPLAGMNSEEKQAIAAVIARLNKELKLTIVLIEHDIGIVLKLAHHVVVLDYGRKLADGLPETIRDNPDVIAAYLGSDRKEVAA</sequence>
<dbReference type="AlphaFoldDB" id="A0A1C7P389"/>
<dbReference type="GO" id="GO:0005524">
    <property type="term" value="F:ATP binding"/>
    <property type="evidence" value="ECO:0007669"/>
    <property type="project" value="UniProtKB-KW"/>
</dbReference>
<dbReference type="InterPro" id="IPR003593">
    <property type="entry name" value="AAA+_ATPase"/>
</dbReference>
<proteinExistence type="predicted"/>
<dbReference type="Gene3D" id="3.40.50.300">
    <property type="entry name" value="P-loop containing nucleotide triphosphate hydrolases"/>
    <property type="match status" value="1"/>
</dbReference>
<evidence type="ECO:0000259" key="4">
    <source>
        <dbReference type="PROSITE" id="PS50893"/>
    </source>
</evidence>
<name>A0A1C7P389_9HYPH</name>
<organism evidence="5 6">
    <name type="scientific">Pararhizobium polonicum</name>
    <dbReference type="NCBI Taxonomy" id="1612624"/>
    <lineage>
        <taxon>Bacteria</taxon>
        <taxon>Pseudomonadati</taxon>
        <taxon>Pseudomonadota</taxon>
        <taxon>Alphaproteobacteria</taxon>
        <taxon>Hyphomicrobiales</taxon>
        <taxon>Rhizobiaceae</taxon>
        <taxon>Rhizobium/Agrobacterium group</taxon>
        <taxon>Pararhizobium</taxon>
    </lineage>
</organism>
<dbReference type="EMBL" id="LGLV01000006">
    <property type="protein sequence ID" value="OBZ95699.1"/>
    <property type="molecule type" value="Genomic_DNA"/>
</dbReference>
<dbReference type="OrthoDB" id="9779872at2"/>
<gene>
    <name evidence="5" type="ORF">ADU59_10035</name>
</gene>
<evidence type="ECO:0000313" key="5">
    <source>
        <dbReference type="EMBL" id="OBZ95699.1"/>
    </source>
</evidence>
<evidence type="ECO:0000256" key="3">
    <source>
        <dbReference type="ARBA" id="ARBA00022840"/>
    </source>
</evidence>
<dbReference type="InterPro" id="IPR003439">
    <property type="entry name" value="ABC_transporter-like_ATP-bd"/>
</dbReference>